<reference evidence="2 3" key="1">
    <citation type="submission" date="2018-12" db="EMBL/GenBank/DDBJ databases">
        <authorList>
            <person name="Yang E."/>
        </authorList>
    </citation>
    <scope>NUCLEOTIDE SEQUENCE [LARGE SCALE GENOMIC DNA]</scope>
    <source>
        <strain evidence="2 3">SOD</strain>
    </source>
</reference>
<dbReference type="InterPro" id="IPR023374">
    <property type="entry name" value="AttH-like_dom_sf"/>
</dbReference>
<dbReference type="PANTHER" id="PTHR38591">
    <property type="entry name" value="HYDROLASE"/>
    <property type="match status" value="1"/>
</dbReference>
<dbReference type="PANTHER" id="PTHR38591:SF1">
    <property type="entry name" value="BLL1000 PROTEIN"/>
    <property type="match status" value="1"/>
</dbReference>
<accession>A0A430HC48</accession>
<name>A0A430HC48_9BURK</name>
<evidence type="ECO:0000313" key="2">
    <source>
        <dbReference type="EMBL" id="RSZ55108.1"/>
    </source>
</evidence>
<dbReference type="EMBL" id="RXLQ01000039">
    <property type="protein sequence ID" value="RSZ55108.1"/>
    <property type="molecule type" value="Genomic_DNA"/>
</dbReference>
<dbReference type="SUPFAM" id="SSF159245">
    <property type="entry name" value="AttH-like"/>
    <property type="match status" value="1"/>
</dbReference>
<sequence length="603" mass="66954">MFEPHARMSAVRSFSVDRSHLTRKTMMNPLTLQSIAQALWMKEYDAAKIPPDILRRIDSEKNSEAAYARRFLQRLQQLEGSDVSFVPDWTERYDYLSKHWESAKGMSPREFYASCLFLGPTSNSLYDAIPLDPRFDFPAIDLPQLKYQLGWHFFVGNFTDESGKHFSVELMFWQYSLLPPPMAAELGLSDIENQSLEMHLAICDPQTGQQYRANTVVVAGTTGLIDLESAPFTYRLGRNLIEGLSANGDLFPVHLQARGWDMGKAPEVEFDIDLTLDNPKGHFFQGDGGCSPSIDGLGTLYYSAPLLKLRDGVESAITIAGKRIVLKAGSMWYDHQWTGGFMPDGAGQHAVLRALKNIPVADSEKPKQPTGGWDWFELQFNADPEHGVPCEVQMTFSALHQESNAAFYWQTGTTPPGPMSAQVSGKYIDDIDHPIDIVGTMTVTDWVKNTTSPNPDIYPPTNTWYPAGYRFVLEQPVAPALSLPLPQRLTVFTMKPLIASGQTGFFGTGLQYTEGGAVIHDPAGVEMGRGFAEGTNWAHSAATVLRLAGLPVNEETGQLLIPVPPSRALIEQSQTYLSEKENADELYQILKDAKPPQLPNSEK</sequence>
<dbReference type="Gene3D" id="2.40.370.10">
    <property type="entry name" value="AttH-like domain"/>
    <property type="match status" value="2"/>
</dbReference>
<dbReference type="GO" id="GO:0005524">
    <property type="term" value="F:ATP binding"/>
    <property type="evidence" value="ECO:0007669"/>
    <property type="project" value="UniProtKB-KW"/>
</dbReference>
<dbReference type="AlphaFoldDB" id="A0A430HC48"/>
<keyword evidence="2" id="KW-0547">Nucleotide-binding</keyword>
<feature type="domain" description="AttH" evidence="1">
    <location>
        <begin position="151"/>
        <end position="338"/>
    </location>
</feature>
<dbReference type="InterPro" id="IPR010791">
    <property type="entry name" value="AttH_dom"/>
</dbReference>
<dbReference type="Pfam" id="PF07143">
    <property type="entry name" value="CrtC"/>
    <property type="match status" value="1"/>
</dbReference>
<protein>
    <submittedName>
        <fullName evidence="2">ATP-binding protein</fullName>
    </submittedName>
</protein>
<keyword evidence="3" id="KW-1185">Reference proteome</keyword>
<proteinExistence type="predicted"/>
<evidence type="ECO:0000313" key="3">
    <source>
        <dbReference type="Proteomes" id="UP000278085"/>
    </source>
</evidence>
<organism evidence="2 3">
    <name type="scientific">Massilia atriviolacea</name>
    <dbReference type="NCBI Taxonomy" id="2495579"/>
    <lineage>
        <taxon>Bacteria</taxon>
        <taxon>Pseudomonadati</taxon>
        <taxon>Pseudomonadota</taxon>
        <taxon>Betaproteobacteria</taxon>
        <taxon>Burkholderiales</taxon>
        <taxon>Oxalobacteraceae</taxon>
        <taxon>Telluria group</taxon>
        <taxon>Massilia</taxon>
    </lineage>
</organism>
<dbReference type="OrthoDB" id="2613830at2"/>
<dbReference type="Proteomes" id="UP000278085">
    <property type="component" value="Unassembled WGS sequence"/>
</dbReference>
<keyword evidence="2" id="KW-0067">ATP-binding</keyword>
<evidence type="ECO:0000259" key="1">
    <source>
        <dbReference type="Pfam" id="PF07143"/>
    </source>
</evidence>
<comment type="caution">
    <text evidence="2">The sequence shown here is derived from an EMBL/GenBank/DDBJ whole genome shotgun (WGS) entry which is preliminary data.</text>
</comment>
<gene>
    <name evidence="2" type="ORF">EJB06_31135</name>
</gene>